<dbReference type="Gene3D" id="3.40.50.300">
    <property type="entry name" value="P-loop containing nucleotide triphosphate hydrolases"/>
    <property type="match status" value="1"/>
</dbReference>
<evidence type="ECO:0000256" key="5">
    <source>
        <dbReference type="ARBA" id="ARBA00023134"/>
    </source>
</evidence>
<dbReference type="KEGG" id="mde:101887993"/>
<dbReference type="SUPFAM" id="SSF116878">
    <property type="entry name" value="TrmE connector domain"/>
    <property type="match status" value="1"/>
</dbReference>
<feature type="domain" description="GTP-binding protein TrmE N-terminal" evidence="8">
    <location>
        <begin position="40"/>
        <end position="156"/>
    </location>
</feature>
<keyword evidence="10" id="KW-1185">Reference proteome</keyword>
<dbReference type="InterPro" id="IPR004520">
    <property type="entry name" value="GTPase_MnmE"/>
</dbReference>
<dbReference type="SUPFAM" id="SSF52540">
    <property type="entry name" value="P-loop containing nucleoside triphosphate hydrolases"/>
    <property type="match status" value="1"/>
</dbReference>
<evidence type="ECO:0000259" key="7">
    <source>
        <dbReference type="Pfam" id="PF01926"/>
    </source>
</evidence>
<dbReference type="PANTHER" id="PTHR42714:SF2">
    <property type="entry name" value="TRNA MODIFICATION GTPASE GTPBP3, MITOCHONDRIAL"/>
    <property type="match status" value="1"/>
</dbReference>
<dbReference type="CDD" id="cd04164">
    <property type="entry name" value="trmE"/>
    <property type="match status" value="1"/>
</dbReference>
<dbReference type="FunFam" id="3.30.1360.120:FF:000007">
    <property type="entry name" value="tRNA modification GTPase GTPBP3, mitochondrial"/>
    <property type="match status" value="1"/>
</dbReference>
<dbReference type="AlphaFoldDB" id="A0A9J7CIS3"/>
<dbReference type="HAMAP" id="MF_00379">
    <property type="entry name" value="GTPase_MnmE"/>
    <property type="match status" value="1"/>
</dbReference>
<dbReference type="Proteomes" id="UP001652621">
    <property type="component" value="Unplaced"/>
</dbReference>
<organism evidence="10 11">
    <name type="scientific">Musca domestica</name>
    <name type="common">House fly</name>
    <dbReference type="NCBI Taxonomy" id="7370"/>
    <lineage>
        <taxon>Eukaryota</taxon>
        <taxon>Metazoa</taxon>
        <taxon>Ecdysozoa</taxon>
        <taxon>Arthropoda</taxon>
        <taxon>Hexapoda</taxon>
        <taxon>Insecta</taxon>
        <taxon>Pterygota</taxon>
        <taxon>Neoptera</taxon>
        <taxon>Endopterygota</taxon>
        <taxon>Diptera</taxon>
        <taxon>Brachycera</taxon>
        <taxon>Muscomorpha</taxon>
        <taxon>Muscoidea</taxon>
        <taxon>Muscidae</taxon>
        <taxon>Musca</taxon>
    </lineage>
</organism>
<dbReference type="GO" id="GO:0030488">
    <property type="term" value="P:tRNA methylation"/>
    <property type="evidence" value="ECO:0007669"/>
    <property type="project" value="TreeGrafter"/>
</dbReference>
<dbReference type="InterPro" id="IPR006073">
    <property type="entry name" value="GTP-bd"/>
</dbReference>
<dbReference type="GO" id="GO:0005525">
    <property type="term" value="F:GTP binding"/>
    <property type="evidence" value="ECO:0007669"/>
    <property type="project" value="UniProtKB-KW"/>
</dbReference>
<dbReference type="GO" id="GO:0002098">
    <property type="term" value="P:tRNA wobble uridine modification"/>
    <property type="evidence" value="ECO:0007669"/>
    <property type="project" value="TreeGrafter"/>
</dbReference>
<evidence type="ECO:0000256" key="6">
    <source>
        <dbReference type="RuleBase" id="RU003313"/>
    </source>
</evidence>
<dbReference type="PANTHER" id="PTHR42714">
    <property type="entry name" value="TRNA MODIFICATION GTPASE GTPBP3"/>
    <property type="match status" value="1"/>
</dbReference>
<dbReference type="NCBIfam" id="NF003661">
    <property type="entry name" value="PRK05291.1-3"/>
    <property type="match status" value="1"/>
</dbReference>
<evidence type="ECO:0000313" key="10">
    <source>
        <dbReference type="Proteomes" id="UP001652621"/>
    </source>
</evidence>
<dbReference type="InterPro" id="IPR031168">
    <property type="entry name" value="G_TrmE"/>
</dbReference>
<evidence type="ECO:0000313" key="11">
    <source>
        <dbReference type="RefSeq" id="XP_005175990.2"/>
    </source>
</evidence>
<dbReference type="GeneID" id="101887993"/>
<evidence type="ECO:0000256" key="1">
    <source>
        <dbReference type="ARBA" id="ARBA00004173"/>
    </source>
</evidence>
<dbReference type="RefSeq" id="XP_005175990.2">
    <property type="nucleotide sequence ID" value="XM_005175933.4"/>
</dbReference>
<dbReference type="InterPro" id="IPR025867">
    <property type="entry name" value="MnmE_helical"/>
</dbReference>
<evidence type="ECO:0000256" key="3">
    <source>
        <dbReference type="ARBA" id="ARBA00022694"/>
    </source>
</evidence>
<proteinExistence type="inferred from homology"/>
<gene>
    <name evidence="11" type="primary">LOC101887993</name>
</gene>
<dbReference type="GO" id="GO:0003924">
    <property type="term" value="F:GTPase activity"/>
    <property type="evidence" value="ECO:0007669"/>
    <property type="project" value="InterPro"/>
</dbReference>
<sequence>MNQSIEHFVPVYNCIGKMLLLKRRFPLTQTPLKRYSSASTIYALSSAYGKCGVSVIRVSGPQTRKCLRSIIGSTTLKERFAHLKALYHPKTNEMIDKALVLWFPGPSSFTGEDCCEFQVHGSLAVISAMFDALSQIPGLRPAKPGEFTKRAFFGNKLDLTEVEGLADLIHAETEAQRKQALQQSNGSLSRLYDKWRKCLIRCAAHLEAYIDFGEDENIEDDVIFQLSKELINVQKEINAHLNDQRQGEMLRDGVRTCIIGAPNVGKSSFLNIMFQRDLAIVSPIAGTTRDPIESTLSFGGYPLRIVDTAGLRAFTNDIIEQKGIQKTKKCLEDADLVFLITDAAHFREKSSLISSNIDSYCSEYLKELDLNHEDILKNKRVILIVNKIDLMSSDEIQVLTNLPTLIGISCKDKCNMKKFMDNLENILRELCGSPSAEAPRLTHARYRVHLERCVDHIREYLEEYSPDVYPDMAISALKLRNAIKDIERITGHVSTDDILDVVFKDFCIGK</sequence>
<dbReference type="CDD" id="cd14858">
    <property type="entry name" value="TrmE_N"/>
    <property type="match status" value="1"/>
</dbReference>
<keyword evidence="4 6" id="KW-0547">Nucleotide-binding</keyword>
<evidence type="ECO:0000256" key="4">
    <source>
        <dbReference type="ARBA" id="ARBA00022741"/>
    </source>
</evidence>
<keyword evidence="5 6" id="KW-0342">GTP-binding</keyword>
<dbReference type="NCBIfam" id="TIGR00450">
    <property type="entry name" value="mnmE_trmE_thdF"/>
    <property type="match status" value="1"/>
</dbReference>
<dbReference type="Gene3D" id="1.20.120.430">
    <property type="entry name" value="tRNA modification GTPase MnmE domain 2"/>
    <property type="match status" value="1"/>
</dbReference>
<dbReference type="InterPro" id="IPR027266">
    <property type="entry name" value="TrmE/GcvT-like"/>
</dbReference>
<dbReference type="InterPro" id="IPR018948">
    <property type="entry name" value="GTP-bd_TrmE_N"/>
</dbReference>
<comment type="subcellular location">
    <subcellularLocation>
        <location evidence="1">Mitochondrion</location>
    </subcellularLocation>
</comment>
<accession>A0A9J7CIS3</accession>
<name>A0A9J7CIS3_MUSDO</name>
<keyword evidence="3 6" id="KW-0819">tRNA processing</keyword>
<reference evidence="11" key="1">
    <citation type="submission" date="2025-08" db="UniProtKB">
        <authorList>
            <consortium name="RefSeq"/>
        </authorList>
    </citation>
    <scope>IDENTIFICATION</scope>
    <source>
        <strain evidence="11">Aabys</strain>
        <tissue evidence="11">Whole body</tissue>
    </source>
</reference>
<dbReference type="InterPro" id="IPR027368">
    <property type="entry name" value="MnmE_dom2"/>
</dbReference>
<dbReference type="Pfam" id="PF01926">
    <property type="entry name" value="MMR_HSR1"/>
    <property type="match status" value="1"/>
</dbReference>
<evidence type="ECO:0000256" key="2">
    <source>
        <dbReference type="ARBA" id="ARBA00011043"/>
    </source>
</evidence>
<dbReference type="Pfam" id="PF10396">
    <property type="entry name" value="TrmE_N"/>
    <property type="match status" value="1"/>
</dbReference>
<dbReference type="InterPro" id="IPR027417">
    <property type="entry name" value="P-loop_NTPase"/>
</dbReference>
<dbReference type="Gene3D" id="3.30.1360.120">
    <property type="entry name" value="Probable tRNA modification gtpase trme, domain 1"/>
    <property type="match status" value="1"/>
</dbReference>
<dbReference type="OrthoDB" id="188276at2759"/>
<feature type="domain" description="MnmE helical" evidence="9">
    <location>
        <begin position="159"/>
        <end position="507"/>
    </location>
</feature>
<protein>
    <submittedName>
        <fullName evidence="11">tRNA modification GTPase GTPBP3, mitochondrial isoform X1</fullName>
    </submittedName>
</protein>
<dbReference type="VEuPathDB" id="VectorBase:MDOMA2_011090"/>
<evidence type="ECO:0000259" key="8">
    <source>
        <dbReference type="Pfam" id="PF10396"/>
    </source>
</evidence>
<dbReference type="GO" id="GO:0005739">
    <property type="term" value="C:mitochondrion"/>
    <property type="evidence" value="ECO:0007669"/>
    <property type="project" value="UniProtKB-SubCell"/>
</dbReference>
<dbReference type="NCBIfam" id="TIGR00231">
    <property type="entry name" value="small_GTP"/>
    <property type="match status" value="1"/>
</dbReference>
<dbReference type="Pfam" id="PF12631">
    <property type="entry name" value="MnmE_helical"/>
    <property type="match status" value="1"/>
</dbReference>
<comment type="similarity">
    <text evidence="2 6">Belongs to the TRAFAC class TrmE-Era-EngA-EngB-Septin-like GTPase superfamily. TrmE GTPase family.</text>
</comment>
<feature type="domain" description="G" evidence="7">
    <location>
        <begin position="256"/>
        <end position="387"/>
    </location>
</feature>
<dbReference type="InterPro" id="IPR005225">
    <property type="entry name" value="Small_GTP-bd"/>
</dbReference>
<evidence type="ECO:0000259" key="9">
    <source>
        <dbReference type="Pfam" id="PF12631"/>
    </source>
</evidence>